<accession>A0A915I7Y9</accession>
<feature type="region of interest" description="Disordered" evidence="1">
    <location>
        <begin position="139"/>
        <end position="188"/>
    </location>
</feature>
<dbReference type="AlphaFoldDB" id="A0A915I7Y9"/>
<evidence type="ECO:0000256" key="1">
    <source>
        <dbReference type="SAM" id="MobiDB-lite"/>
    </source>
</evidence>
<proteinExistence type="predicted"/>
<organism evidence="2 3">
    <name type="scientific">Romanomermis culicivorax</name>
    <name type="common">Nematode worm</name>
    <dbReference type="NCBI Taxonomy" id="13658"/>
    <lineage>
        <taxon>Eukaryota</taxon>
        <taxon>Metazoa</taxon>
        <taxon>Ecdysozoa</taxon>
        <taxon>Nematoda</taxon>
        <taxon>Enoplea</taxon>
        <taxon>Dorylaimia</taxon>
        <taxon>Mermithida</taxon>
        <taxon>Mermithoidea</taxon>
        <taxon>Mermithidae</taxon>
        <taxon>Romanomermis</taxon>
    </lineage>
</organism>
<reference evidence="3" key="1">
    <citation type="submission" date="2022-11" db="UniProtKB">
        <authorList>
            <consortium name="WormBaseParasite"/>
        </authorList>
    </citation>
    <scope>IDENTIFICATION</scope>
</reference>
<name>A0A915I7Y9_ROMCU</name>
<keyword evidence="2" id="KW-1185">Reference proteome</keyword>
<dbReference type="Proteomes" id="UP000887565">
    <property type="component" value="Unplaced"/>
</dbReference>
<evidence type="ECO:0000313" key="3">
    <source>
        <dbReference type="WBParaSite" id="nRc.2.0.1.t10275-RA"/>
    </source>
</evidence>
<sequence length="188" mass="20961">LFTRWDGEVNQAEYDNRKGEDFVIEILSRLWSSLREIVSQTVCLQIEVKPMKRSSICFLDSGYLDLSDQTEDIIEDFGILKFLRVSNQCTFDVFQHVDRAMLSQNKQGGVKKRKSKGGRLAAIEAAVLRIEAKIGEVPLTGGQKERKRKKAPAAPLTIESGSPNDKWDAVSSDGDEESQAGLAAKRPC</sequence>
<evidence type="ECO:0000313" key="2">
    <source>
        <dbReference type="Proteomes" id="UP000887565"/>
    </source>
</evidence>
<dbReference type="WBParaSite" id="nRc.2.0.1.t10275-RA">
    <property type="protein sequence ID" value="nRc.2.0.1.t10275-RA"/>
    <property type="gene ID" value="nRc.2.0.1.g10275"/>
</dbReference>
<protein>
    <submittedName>
        <fullName evidence="3">Uncharacterized protein</fullName>
    </submittedName>
</protein>